<gene>
    <name evidence="6" type="ORF">UFOPK1762_00428</name>
    <name evidence="7" type="ORF">UFOPK1906_00344</name>
    <name evidence="8" type="ORF">UFOPK2624_00325</name>
    <name evidence="4" type="ORF">UFOPK3331_00442</name>
    <name evidence="9" type="ORF">UFOPK3785_00159</name>
    <name evidence="5" type="ORF">UFOPK4201_00396</name>
    <name evidence="10" type="ORF">UFOPK4371_00189</name>
</gene>
<sequence length="381" mass="41890">MSDRAVRRVGVNLLWLVPGEVGGSEEYTVRLLRELAELHPDDVEVILYVNRQFSAAHPDLVSRFTTRVAPVSGSSRILRVLAESTWLAVRSRSDRCAIVHHGGGTMPSFRLTPGVVTMHDLQPLANPDRFGFVKGAYIRFIAPRSVRRARTVVSLSEFVANDVVNRIGIERERIRIIPCGVNEPEVAFDHDRLAHLLSSLDLSNRLFILYPAITYPHKNHETLVAAFAQMVSTRPELRLVFTGGSGSSDRTVTAAIDAYGLTNCVVRTGRIPEADLDLLYRAATVMAFPSLYEGFGIPVLEAMSRGCPVVASDVGALPEVISGAGELVDPLNVAGWANALGDLVDDPARRTVLVRLGFDRAKHFDWSTPAQSLLSLYRETR</sequence>
<feature type="domain" description="Glycosyl transferase family 1" evidence="2">
    <location>
        <begin position="204"/>
        <end position="352"/>
    </location>
</feature>
<dbReference type="PANTHER" id="PTHR46401">
    <property type="entry name" value="GLYCOSYLTRANSFERASE WBBK-RELATED"/>
    <property type="match status" value="1"/>
</dbReference>
<evidence type="ECO:0000313" key="6">
    <source>
        <dbReference type="EMBL" id="CAB4579015.1"/>
    </source>
</evidence>
<dbReference type="GO" id="GO:0009103">
    <property type="term" value="P:lipopolysaccharide biosynthetic process"/>
    <property type="evidence" value="ECO:0007669"/>
    <property type="project" value="TreeGrafter"/>
</dbReference>
<proteinExistence type="predicted"/>
<dbReference type="EMBL" id="CAFBNJ010000004">
    <property type="protein sequence ID" value="CAB4940608.1"/>
    <property type="molecule type" value="Genomic_DNA"/>
</dbReference>
<evidence type="ECO:0000313" key="9">
    <source>
        <dbReference type="EMBL" id="CAB4940608.1"/>
    </source>
</evidence>
<dbReference type="EMBL" id="CAEZVC010000011">
    <property type="protein sequence ID" value="CAB4615618.1"/>
    <property type="molecule type" value="Genomic_DNA"/>
</dbReference>
<name>A0A6J6EUA5_9ZZZZ</name>
<dbReference type="PANTHER" id="PTHR46401:SF2">
    <property type="entry name" value="GLYCOSYLTRANSFERASE WBBK-RELATED"/>
    <property type="match status" value="1"/>
</dbReference>
<dbReference type="EMBL" id="CAFBRD010000005">
    <property type="protein sequence ID" value="CAB5073592.1"/>
    <property type="molecule type" value="Genomic_DNA"/>
</dbReference>
<evidence type="ECO:0000313" key="5">
    <source>
        <dbReference type="EMBL" id="CAB4370735.1"/>
    </source>
</evidence>
<reference evidence="6" key="1">
    <citation type="submission" date="2020-05" db="EMBL/GenBank/DDBJ databases">
        <authorList>
            <person name="Chiriac C."/>
            <person name="Salcher M."/>
            <person name="Ghai R."/>
            <person name="Kavagutti S V."/>
        </authorList>
    </citation>
    <scope>NUCLEOTIDE SEQUENCE</scope>
</reference>
<dbReference type="CDD" id="cd03809">
    <property type="entry name" value="GT4_MtfB-like"/>
    <property type="match status" value="1"/>
</dbReference>
<evidence type="ECO:0000259" key="2">
    <source>
        <dbReference type="Pfam" id="PF00534"/>
    </source>
</evidence>
<evidence type="ECO:0000313" key="4">
    <source>
        <dbReference type="EMBL" id="CAB4334119.1"/>
    </source>
</evidence>
<dbReference type="InterPro" id="IPR001296">
    <property type="entry name" value="Glyco_trans_1"/>
</dbReference>
<dbReference type="GO" id="GO:0016757">
    <property type="term" value="F:glycosyltransferase activity"/>
    <property type="evidence" value="ECO:0007669"/>
    <property type="project" value="InterPro"/>
</dbReference>
<dbReference type="EMBL" id="CAEUNJ010000011">
    <property type="protein sequence ID" value="CAB4370735.1"/>
    <property type="molecule type" value="Genomic_DNA"/>
</dbReference>
<evidence type="ECO:0000313" key="8">
    <source>
        <dbReference type="EMBL" id="CAB4697265.1"/>
    </source>
</evidence>
<protein>
    <submittedName>
        <fullName evidence="6">Unannotated protein</fullName>
    </submittedName>
</protein>
<dbReference type="Pfam" id="PF00534">
    <property type="entry name" value="Glycos_transf_1"/>
    <property type="match status" value="1"/>
</dbReference>
<accession>A0A6J6EUA5</accession>
<dbReference type="Gene3D" id="3.40.50.2000">
    <property type="entry name" value="Glycogen Phosphorylase B"/>
    <property type="match status" value="2"/>
</dbReference>
<evidence type="ECO:0000259" key="3">
    <source>
        <dbReference type="Pfam" id="PF13439"/>
    </source>
</evidence>
<dbReference type="SUPFAM" id="SSF53756">
    <property type="entry name" value="UDP-Glycosyltransferase/glycogen phosphorylase"/>
    <property type="match status" value="1"/>
</dbReference>
<dbReference type="Pfam" id="PF13439">
    <property type="entry name" value="Glyco_transf_4"/>
    <property type="match status" value="1"/>
</dbReference>
<keyword evidence="1" id="KW-0808">Transferase</keyword>
<dbReference type="AlphaFoldDB" id="A0A6J6EUA5"/>
<feature type="domain" description="Glycosyltransferase subfamily 4-like N-terminal" evidence="3">
    <location>
        <begin position="21"/>
        <end position="182"/>
    </location>
</feature>
<evidence type="ECO:0000256" key="1">
    <source>
        <dbReference type="ARBA" id="ARBA00022679"/>
    </source>
</evidence>
<evidence type="ECO:0000313" key="7">
    <source>
        <dbReference type="EMBL" id="CAB4615618.1"/>
    </source>
</evidence>
<dbReference type="InterPro" id="IPR028098">
    <property type="entry name" value="Glyco_trans_4-like_N"/>
</dbReference>
<dbReference type="EMBL" id="CAEZTY010000009">
    <property type="protein sequence ID" value="CAB4579015.1"/>
    <property type="molecule type" value="Genomic_DNA"/>
</dbReference>
<dbReference type="EMBL" id="CAEZXY010000007">
    <property type="protein sequence ID" value="CAB4697265.1"/>
    <property type="molecule type" value="Genomic_DNA"/>
</dbReference>
<evidence type="ECO:0000313" key="10">
    <source>
        <dbReference type="EMBL" id="CAB5073592.1"/>
    </source>
</evidence>
<dbReference type="EMBL" id="CAESAL010000009">
    <property type="protein sequence ID" value="CAB4334119.1"/>
    <property type="molecule type" value="Genomic_DNA"/>
</dbReference>
<organism evidence="6">
    <name type="scientific">freshwater metagenome</name>
    <dbReference type="NCBI Taxonomy" id="449393"/>
    <lineage>
        <taxon>unclassified sequences</taxon>
        <taxon>metagenomes</taxon>
        <taxon>ecological metagenomes</taxon>
    </lineage>
</organism>